<evidence type="ECO:0000256" key="4">
    <source>
        <dbReference type="ARBA" id="ARBA00022741"/>
    </source>
</evidence>
<dbReference type="InterPro" id="IPR012795">
    <property type="entry name" value="tRNA_Ile_lys_synt_N"/>
</dbReference>
<dbReference type="InterPro" id="IPR014729">
    <property type="entry name" value="Rossmann-like_a/b/a_fold"/>
</dbReference>
<dbReference type="Proteomes" id="UP000290624">
    <property type="component" value="Unassembled WGS sequence"/>
</dbReference>
<dbReference type="InterPro" id="IPR011063">
    <property type="entry name" value="TilS/TtcA_N"/>
</dbReference>
<evidence type="ECO:0000256" key="6">
    <source>
        <dbReference type="ARBA" id="ARBA00048539"/>
    </source>
</evidence>
<dbReference type="SUPFAM" id="SSF52402">
    <property type="entry name" value="Adenine nucleotide alpha hydrolases-like"/>
    <property type="match status" value="1"/>
</dbReference>
<accession>A0A4Q2EH55</accession>
<dbReference type="CDD" id="cd01992">
    <property type="entry name" value="TilS_N"/>
    <property type="match status" value="1"/>
</dbReference>
<dbReference type="RefSeq" id="WP_129457772.1">
    <property type="nucleotide sequence ID" value="NZ_PPCV01000002.1"/>
</dbReference>
<dbReference type="Gene3D" id="3.40.50.620">
    <property type="entry name" value="HUPs"/>
    <property type="match status" value="1"/>
</dbReference>
<evidence type="ECO:0000259" key="9">
    <source>
        <dbReference type="Pfam" id="PF09179"/>
    </source>
</evidence>
<dbReference type="EMBL" id="PPCV01000002">
    <property type="protein sequence ID" value="RXW32890.1"/>
    <property type="molecule type" value="Genomic_DNA"/>
</dbReference>
<dbReference type="PANTHER" id="PTHR43033">
    <property type="entry name" value="TRNA(ILE)-LYSIDINE SYNTHASE-RELATED"/>
    <property type="match status" value="1"/>
</dbReference>
<reference evidence="10 11" key="1">
    <citation type="submission" date="2018-01" db="EMBL/GenBank/DDBJ databases">
        <title>Lactibacter flavus gen. nov., sp. nov., a novel bacterium of the family Propionibacteriaceae isolated from raw milk and dairy products.</title>
        <authorList>
            <person name="Wenning M."/>
            <person name="Breitenwieser F."/>
            <person name="Huptas C."/>
            <person name="von Neubeck M."/>
            <person name="Busse H.-J."/>
            <person name="Scherer S."/>
        </authorList>
    </citation>
    <scope>NUCLEOTIDE SEQUENCE [LARGE SCALE GENOMIC DNA]</scope>
    <source>
        <strain evidence="10 11">VG341</strain>
    </source>
</reference>
<evidence type="ECO:0000256" key="7">
    <source>
        <dbReference type="HAMAP-Rule" id="MF_01161"/>
    </source>
</evidence>
<dbReference type="SUPFAM" id="SSF82829">
    <property type="entry name" value="MesJ substrate recognition domain-like"/>
    <property type="match status" value="1"/>
</dbReference>
<dbReference type="GO" id="GO:0005737">
    <property type="term" value="C:cytoplasm"/>
    <property type="evidence" value="ECO:0007669"/>
    <property type="project" value="UniProtKB-SubCell"/>
</dbReference>
<dbReference type="Pfam" id="PF09179">
    <property type="entry name" value="TilS"/>
    <property type="match status" value="1"/>
</dbReference>
<gene>
    <name evidence="7 10" type="primary">tilS</name>
    <name evidence="10" type="ORF">C1706_03120</name>
</gene>
<keyword evidence="2 7" id="KW-0436">Ligase</keyword>
<comment type="catalytic activity">
    <reaction evidence="6 7">
        <text>cytidine(34) in tRNA(Ile2) + L-lysine + ATP = lysidine(34) in tRNA(Ile2) + AMP + diphosphate + H(+)</text>
        <dbReference type="Rhea" id="RHEA:43744"/>
        <dbReference type="Rhea" id="RHEA-COMP:10625"/>
        <dbReference type="Rhea" id="RHEA-COMP:10670"/>
        <dbReference type="ChEBI" id="CHEBI:15378"/>
        <dbReference type="ChEBI" id="CHEBI:30616"/>
        <dbReference type="ChEBI" id="CHEBI:32551"/>
        <dbReference type="ChEBI" id="CHEBI:33019"/>
        <dbReference type="ChEBI" id="CHEBI:82748"/>
        <dbReference type="ChEBI" id="CHEBI:83665"/>
        <dbReference type="ChEBI" id="CHEBI:456215"/>
        <dbReference type="EC" id="6.3.4.19"/>
    </reaction>
</comment>
<evidence type="ECO:0000256" key="1">
    <source>
        <dbReference type="ARBA" id="ARBA00022490"/>
    </source>
</evidence>
<dbReference type="InterPro" id="IPR012094">
    <property type="entry name" value="tRNA_Ile_lys_synt"/>
</dbReference>
<comment type="similarity">
    <text evidence="7">Belongs to the tRNA(Ile)-lysidine synthase family.</text>
</comment>
<evidence type="ECO:0000259" key="8">
    <source>
        <dbReference type="Pfam" id="PF01171"/>
    </source>
</evidence>
<comment type="subcellular location">
    <subcellularLocation>
        <location evidence="7">Cytoplasm</location>
    </subcellularLocation>
</comment>
<protein>
    <recommendedName>
        <fullName evidence="7">tRNA(Ile)-lysidine synthase</fullName>
        <ecNumber evidence="7">6.3.4.19</ecNumber>
    </recommendedName>
    <alternativeName>
        <fullName evidence="7">tRNA(Ile)-2-lysyl-cytidine synthase</fullName>
    </alternativeName>
    <alternativeName>
        <fullName evidence="7">tRNA(Ile)-lysidine synthetase</fullName>
    </alternativeName>
</protein>
<feature type="binding site" evidence="7">
    <location>
        <begin position="30"/>
        <end position="35"/>
    </location>
    <ligand>
        <name>ATP</name>
        <dbReference type="ChEBI" id="CHEBI:30616"/>
    </ligand>
</feature>
<dbReference type="GO" id="GO:0006400">
    <property type="term" value="P:tRNA modification"/>
    <property type="evidence" value="ECO:0007669"/>
    <property type="project" value="UniProtKB-UniRule"/>
</dbReference>
<dbReference type="OrthoDB" id="5244702at2"/>
<keyword evidence="4 7" id="KW-0547">Nucleotide-binding</keyword>
<sequence length="309" mass="32324">MARKALGPATLAVVQAVEALPAEPWVVACSGGADSLSLAWAAHLVAGRRGTSVRAVVVDHGLQAGSGEIAADVVRILASFNLDAQVVPVTVESQGNVEAQAREARYAALEREAGGDAALLLGHTLDDQAETVLLGLARGSGPRSLAGMAARRGRLTRPLLELHRHTTARACAEVGLEPWHDPMNADPHFARVRTRTRVLPMLERELGPGIAEALARTADLCRDAAEALDAAAAPLISTTLDVDVLASAQPGVRRAAIAAWLTERGAPSASWVHVTAVEALVTDWHGQRGIDVAGGAVLRKEGDLVYVPR</sequence>
<dbReference type="HAMAP" id="MF_01161">
    <property type="entry name" value="tRNA_Ile_lys_synt"/>
    <property type="match status" value="1"/>
</dbReference>
<keyword evidence="1 7" id="KW-0963">Cytoplasm</keyword>
<comment type="caution">
    <text evidence="10">The sequence shown here is derived from an EMBL/GenBank/DDBJ whole genome shotgun (WGS) entry which is preliminary data.</text>
</comment>
<dbReference type="Pfam" id="PF01171">
    <property type="entry name" value="ATP_bind_3"/>
    <property type="match status" value="1"/>
</dbReference>
<evidence type="ECO:0000256" key="2">
    <source>
        <dbReference type="ARBA" id="ARBA00022598"/>
    </source>
</evidence>
<comment type="domain">
    <text evidence="7">The N-terminal region contains the highly conserved SGGXDS motif, predicted to be a P-loop motif involved in ATP binding.</text>
</comment>
<comment type="function">
    <text evidence="7">Ligates lysine onto the cytidine present at position 34 of the AUA codon-specific tRNA(Ile) that contains the anticodon CAU, in an ATP-dependent manner. Cytidine is converted to lysidine, thus changing the amino acid specificity of the tRNA from methionine to isoleucine.</text>
</comment>
<proteinExistence type="inferred from homology"/>
<dbReference type="GO" id="GO:0032267">
    <property type="term" value="F:tRNA(Ile)-lysidine synthase activity"/>
    <property type="evidence" value="ECO:0007669"/>
    <property type="project" value="UniProtKB-EC"/>
</dbReference>
<dbReference type="InterPro" id="IPR015262">
    <property type="entry name" value="tRNA_Ile_lys_synt_subst-bd"/>
</dbReference>
<feature type="domain" description="tRNA(Ile)-lysidine synthase substrate-binding" evidence="9">
    <location>
        <begin position="240"/>
        <end position="304"/>
    </location>
</feature>
<evidence type="ECO:0000313" key="10">
    <source>
        <dbReference type="EMBL" id="RXW32890.1"/>
    </source>
</evidence>
<dbReference type="PANTHER" id="PTHR43033:SF1">
    <property type="entry name" value="TRNA(ILE)-LYSIDINE SYNTHASE-RELATED"/>
    <property type="match status" value="1"/>
</dbReference>
<keyword evidence="3 7" id="KW-0819">tRNA processing</keyword>
<evidence type="ECO:0000256" key="5">
    <source>
        <dbReference type="ARBA" id="ARBA00022840"/>
    </source>
</evidence>
<dbReference type="NCBIfam" id="TIGR02432">
    <property type="entry name" value="lysidine_TilS_N"/>
    <property type="match status" value="1"/>
</dbReference>
<organism evidence="10 11">
    <name type="scientific">Propioniciclava flava</name>
    <dbReference type="NCBI Taxonomy" id="2072026"/>
    <lineage>
        <taxon>Bacteria</taxon>
        <taxon>Bacillati</taxon>
        <taxon>Actinomycetota</taxon>
        <taxon>Actinomycetes</taxon>
        <taxon>Propionibacteriales</taxon>
        <taxon>Propionibacteriaceae</taxon>
        <taxon>Propioniciclava</taxon>
    </lineage>
</organism>
<evidence type="ECO:0000256" key="3">
    <source>
        <dbReference type="ARBA" id="ARBA00022694"/>
    </source>
</evidence>
<dbReference type="AlphaFoldDB" id="A0A4Q2EH55"/>
<dbReference type="GO" id="GO:0005524">
    <property type="term" value="F:ATP binding"/>
    <property type="evidence" value="ECO:0007669"/>
    <property type="project" value="UniProtKB-UniRule"/>
</dbReference>
<evidence type="ECO:0000313" key="11">
    <source>
        <dbReference type="Proteomes" id="UP000290624"/>
    </source>
</evidence>
<dbReference type="EC" id="6.3.4.19" evidence="7"/>
<keyword evidence="11" id="KW-1185">Reference proteome</keyword>
<keyword evidence="5 7" id="KW-0067">ATP-binding</keyword>
<name>A0A4Q2EH55_9ACTN</name>
<feature type="domain" description="tRNA(Ile)-lysidine/2-thiocytidine synthase N-terminal" evidence="8">
    <location>
        <begin position="25"/>
        <end position="196"/>
    </location>
</feature>